<dbReference type="InterPro" id="IPR036396">
    <property type="entry name" value="Cyt_P450_sf"/>
</dbReference>
<dbReference type="SUPFAM" id="SSF56672">
    <property type="entry name" value="DNA/RNA polymerases"/>
    <property type="match status" value="1"/>
</dbReference>
<evidence type="ECO:0000256" key="6">
    <source>
        <dbReference type="ARBA" id="ARBA00022617"/>
    </source>
</evidence>
<feature type="region of interest" description="Disordered" evidence="20">
    <location>
        <begin position="1107"/>
        <end position="1150"/>
    </location>
</feature>
<dbReference type="PROSITE" id="PS00489">
    <property type="entry name" value="RNA_POL_PHAGE_2"/>
    <property type="match status" value="1"/>
</dbReference>
<dbReference type="Gene3D" id="1.10.287.280">
    <property type="match status" value="1"/>
</dbReference>
<dbReference type="GO" id="GO:0004497">
    <property type="term" value="F:monooxygenase activity"/>
    <property type="evidence" value="ECO:0007669"/>
    <property type="project" value="UniProtKB-KW"/>
</dbReference>
<feature type="compositionally biased region" description="Low complexity" evidence="20">
    <location>
        <begin position="1247"/>
        <end position="1259"/>
    </location>
</feature>
<evidence type="ECO:0000256" key="12">
    <source>
        <dbReference type="ARBA" id="ARBA00023004"/>
    </source>
</evidence>
<comment type="caution">
    <text evidence="23">The sequence shown here is derived from an EMBL/GenBank/DDBJ whole genome shotgun (WGS) entry which is preliminary data.</text>
</comment>
<dbReference type="GO" id="GO:0020037">
    <property type="term" value="F:heme binding"/>
    <property type="evidence" value="ECO:0007669"/>
    <property type="project" value="InterPro"/>
</dbReference>
<evidence type="ECO:0000256" key="2">
    <source>
        <dbReference type="ARBA" id="ARBA00004173"/>
    </source>
</evidence>
<evidence type="ECO:0000256" key="14">
    <source>
        <dbReference type="ARBA" id="ARBA00023128"/>
    </source>
</evidence>
<feature type="compositionally biased region" description="Basic and acidic residues" evidence="20">
    <location>
        <begin position="1117"/>
        <end position="1128"/>
    </location>
</feature>
<dbReference type="InterPro" id="IPR024075">
    <property type="entry name" value="DNA-dir_RNA_pol_helix_hairp_sf"/>
</dbReference>
<evidence type="ECO:0000256" key="16">
    <source>
        <dbReference type="ARBA" id="ARBA00048552"/>
    </source>
</evidence>
<feature type="transmembrane region" description="Helical" evidence="21">
    <location>
        <begin position="17"/>
        <end position="35"/>
    </location>
</feature>
<dbReference type="Proteomes" id="UP000801428">
    <property type="component" value="Unassembled WGS sequence"/>
</dbReference>
<evidence type="ECO:0000256" key="9">
    <source>
        <dbReference type="ARBA" id="ARBA00022723"/>
    </source>
</evidence>
<dbReference type="InterPro" id="IPR043502">
    <property type="entry name" value="DNA/RNA_pol_sf"/>
</dbReference>
<dbReference type="OrthoDB" id="276422at2759"/>
<keyword evidence="14" id="KW-0496">Mitochondrion</keyword>
<evidence type="ECO:0000256" key="1">
    <source>
        <dbReference type="ARBA" id="ARBA00004026"/>
    </source>
</evidence>
<keyword evidence="10" id="KW-0809">Transit peptide</keyword>
<comment type="similarity">
    <text evidence="3 19">Belongs to the phage and mitochondrial RNA polymerase family.</text>
</comment>
<keyword evidence="15 19" id="KW-0804">Transcription</keyword>
<keyword evidence="12 18" id="KW-0408">Iron</keyword>
<comment type="function">
    <text evidence="1 19">DNA-dependent RNA polymerase catalyzes the transcription of DNA into RNA using the four ribonucleoside triphosphates as substrates.</text>
</comment>
<keyword evidence="24" id="KW-1185">Reference proteome</keyword>
<dbReference type="Gene3D" id="1.10.1320.10">
    <property type="entry name" value="DNA-directed RNA polymerase, N-terminal domain"/>
    <property type="match status" value="1"/>
</dbReference>
<evidence type="ECO:0000256" key="5">
    <source>
        <dbReference type="ARBA" id="ARBA00022478"/>
    </source>
</evidence>
<dbReference type="PROSITE" id="PS00900">
    <property type="entry name" value="RNA_POL_PHAGE_1"/>
    <property type="match status" value="1"/>
</dbReference>
<dbReference type="FunFam" id="1.10.630.10:FF:000072">
    <property type="entry name" value="3-hydroxyphenylacetate 6 hydroxylase"/>
    <property type="match status" value="1"/>
</dbReference>
<dbReference type="FunFam" id="1.10.287.280:FF:000001">
    <property type="entry name" value="DNA-directed RNA polymerase"/>
    <property type="match status" value="1"/>
</dbReference>
<dbReference type="GO" id="GO:0003899">
    <property type="term" value="F:DNA-directed RNA polymerase activity"/>
    <property type="evidence" value="ECO:0007669"/>
    <property type="project" value="UniProtKB-EC"/>
</dbReference>
<dbReference type="PRINTS" id="PR00385">
    <property type="entry name" value="P450"/>
</dbReference>
<protein>
    <recommendedName>
        <fullName evidence="19">DNA-directed RNA polymerase</fullName>
        <ecNumber evidence="19">2.7.7.6</ecNumber>
    </recommendedName>
</protein>
<evidence type="ECO:0000256" key="7">
    <source>
        <dbReference type="ARBA" id="ARBA00022679"/>
    </source>
</evidence>
<dbReference type="InterPro" id="IPR037159">
    <property type="entry name" value="RNA_POL_N_sf"/>
</dbReference>
<evidence type="ECO:0000259" key="22">
    <source>
        <dbReference type="SMART" id="SM01311"/>
    </source>
</evidence>
<comment type="subcellular location">
    <subcellularLocation>
        <location evidence="2">Mitochondrion</location>
    </subcellularLocation>
</comment>
<keyword evidence="5 19" id="KW-0240">DNA-directed RNA polymerase</keyword>
<dbReference type="GO" id="GO:0005506">
    <property type="term" value="F:iron ion binding"/>
    <property type="evidence" value="ECO:0007669"/>
    <property type="project" value="InterPro"/>
</dbReference>
<dbReference type="InterPro" id="IPR001128">
    <property type="entry name" value="Cyt_P450"/>
</dbReference>
<dbReference type="InterPro" id="IPR029262">
    <property type="entry name" value="RPOL_N"/>
</dbReference>
<comment type="pathway">
    <text evidence="17">Aromatic compound metabolism; phenylacetate degradation.</text>
</comment>
<dbReference type="EC" id="2.7.7.6" evidence="19"/>
<evidence type="ECO:0000256" key="3">
    <source>
        <dbReference type="ARBA" id="ARBA00009493"/>
    </source>
</evidence>
<reference evidence="23" key="1">
    <citation type="submission" date="2019-04" db="EMBL/GenBank/DDBJ databases">
        <title>Sequencing of skin fungus with MAO and IRED activity.</title>
        <authorList>
            <person name="Marsaioli A.J."/>
            <person name="Bonatto J.M.C."/>
            <person name="Reis Junior O."/>
        </authorList>
    </citation>
    <scope>NUCLEOTIDE SEQUENCE</scope>
    <source>
        <strain evidence="23">30M1</strain>
    </source>
</reference>
<evidence type="ECO:0000256" key="11">
    <source>
        <dbReference type="ARBA" id="ARBA00023002"/>
    </source>
</evidence>
<dbReference type="Pfam" id="PF14700">
    <property type="entry name" value="RPOL_N"/>
    <property type="match status" value="1"/>
</dbReference>
<dbReference type="InterPro" id="IPR002092">
    <property type="entry name" value="DNA-dir_Rpol_phage-type"/>
</dbReference>
<dbReference type="PANTHER" id="PTHR10102">
    <property type="entry name" value="DNA-DIRECTED RNA POLYMERASE, MITOCHONDRIAL"/>
    <property type="match status" value="1"/>
</dbReference>
<keyword evidence="9 18" id="KW-0479">Metal-binding</keyword>
<keyword evidence="21" id="KW-0472">Membrane</keyword>
<dbReference type="EMBL" id="SWKU01000009">
    <property type="protein sequence ID" value="KAF3003448.1"/>
    <property type="molecule type" value="Genomic_DNA"/>
</dbReference>
<accession>A0A9P4WBU1</accession>
<comment type="similarity">
    <text evidence="4">Belongs to the cytochrome P450 family.</text>
</comment>
<keyword evidence="7 19" id="KW-0808">Transferase</keyword>
<feature type="compositionally biased region" description="Low complexity" evidence="20">
    <location>
        <begin position="2569"/>
        <end position="2580"/>
    </location>
</feature>
<gene>
    <name evidence="23" type="primary">RPO41</name>
    <name evidence="23" type="ORF">E8E13_002403</name>
</gene>
<keyword evidence="6 18" id="KW-0349">Heme</keyword>
<keyword evidence="11" id="KW-0560">Oxidoreductase</keyword>
<dbReference type="Gene3D" id="1.10.630.10">
    <property type="entry name" value="Cytochrome P450"/>
    <property type="match status" value="1"/>
</dbReference>
<evidence type="ECO:0000256" key="15">
    <source>
        <dbReference type="ARBA" id="ARBA00023163"/>
    </source>
</evidence>
<sequence>MIATVVPLVSEQIAEHHIRSILVLIILTPITYVLANEYVRYTRRLKGFTGPRNWPLVGNIPDIKYNAADKYREWSKQYGAVYQIQLGNEPVVVVNSAEAARKIFGGNSQALSSRPVFWTFHKVLSNTAGTTIGTSPFNDSLKRRRKGAASALNKPSIATYIDHLDLETMEFVKDAFESGKAGTVGVDPMPMIERLSLSLALTLNWGTRMGSRTDPMFHEITEVEAAISKFRSTTGNLQDYIPILRFNPFSGGTKMAKEYRSRRDAYLNRLNKDLDDRMEKGVHKPCIQANIIQDKEAALNKEELTSISLTMLSGGLDTITTLVQWSVALLAQRQDIQNKAIEEIRKYYSDDQPLADQNDDQKCAYIVALVRECLRYYTVLRLALPRATVKDVIYEGKLIPAGSTIYLNAWACNMDPEVWADPETFRPERWLEQPDAPLFTYGLGYRMCAGSLLANRELYLVFLRMLNSFTIVKDSEVDTHPVRGNSDPTSLVCMCHHYMVKFVPRNEKALRQALKEADVRLAENGWLQESVIRGSMLGKTILPTDEELGKKDDDHNFKPARRHHNNAGWWHGPRWRRKRVLLIVLGFCLFSVAMHYMRSERPEPSLTAHNNPFSYRPPVVVSGDEGKNPWDNKEPNGPPPGIRAPKKGEQAPHTFDGQYKFYRLAKSLRGAAHTDGYRRVNRNVLFAVSSLKSASTMLPLICEMAKWNRNWVHAAFMGREDIPLSAILDINGVDGKSCPAIWHDARPDYSEYSTEDRAEESVQSALSHIQNFLHPQVAITDDPTSEDSFFTAGMRNKTETLDIPLIQVPKNKWEDFMWMTRLDAGSLRSWHLPTIDILVQVPPDSSSVLHLLRSIKQADYEGLALPRITLELPSDLDPTVERSLENFQWPPHTARGAQGSQLVLRRRIASHRATQEETAIRFLELFYPSNAGTSHMLLLSPQVQLSPQYFHYVKYMVLEYRYSSFAIDINDDVMGASLELPSLLVDGKTKLHPPTISDMHAERYQKQHGSKISVPFLMQAPNSHATLFFGDKWAELHSFLRHRVSFHKRSAKTVSRPKLVSETLPSWTEYTLEFMRARGYGLIYPATTSSAALATVHNELYHAPEEFAPPSSASSNIDEKELPPKDSLTEPFLRATTPPPPPKNPESPLVPHAAPLHKILPFDGDLPESEHLPHLLFNGVKLDPSTVSVVAGKSQPAAMMLARAATRKLRRDAFRPSTHLALADPLALASTIPRLCPVQLRHISNSPSTAAAAPITPATHDARHTRRLQRRPSLSAQDRTRSLATSAELYPQPQSTPSLEGFMQVWGPAVPSPELSRLKPWDTNSPLIVRDHHSHATPVMRGTSQGISGDPVEMVQNLYACLRVGRTDRAALILKRLSAVYTSTAPEMTDAHNIFLQTLFELAQDEPGPEAMKTIEGWFQKNMVARSIVPNASTFVTLLRAAVNFLQGEDQERAILAFLDMANDCGPSVLEQVNTSPDLTDDEWDTIIRLQPDSFEEPPSVEAIQDLQYRTPEAVKSAVEMGLPINAAKATPIKPVEQKGLGLSTLQKALAVFKDEASSVPYPHDMEGTQEEKDRAYAYARQLQTEKDGLDAAVQRWREEDEKLSEMGIHGVLQTKSLQALMYNWYKALVPLFKKQIEHAQQTLANPTKENATDDVHHYGAWLEQCTPERLAANTISRVVNACVDIAGRDGDHLKLSVLSTMIGNDIQDHINSDAKARQEKFLKAQRKQARKNLVARLSKTSSPPTESTKSLPTTVDVGFQKTDIPLPARIQIGALCLEYLLQAARITAVAEDPKTGQQVTSTQTAFHHQMVLHQGKRVGWIVPHYELLNKLRNDPVHNIASVRLPMVVPPKPWIDFDTGGYFTLKSRVVRQKAGDVSQRAYASTAIENGDMKQVLAGLDVLGQVPWQINKSVFDVMAEVWNSGEGLAGLVPENTNLTPPQEPPAHAGYRERAQWGKKMKEYQNTKSGFHSQRCFQNFQLELASAMAQEKEIFFPHSVDFRGRAYPIPPILNHIGSDVSRGLLRFANGKELGSVGLQWLKVHLANLAGFDKASLREREQFAMDNMNEIVDSATNPLGGRRWWTKAEDPWQCLACCMELKNAFDLPDPTRYVSQLPVHQDGTCNGLQHYAALGGDEAGARQVNLEPSDRPQDIYTGVAELVQEMVEEDAKRGIPAANFMKGHISRKVVKRTVMTNVYGVTFMGAKAQVHDILKDMFPNFKETSDLRGLQGVAMYVAFKIFEALGKIFNGAQEIQYWLGECGDRITTSLTPDQIKSIKDNFEGKTLVPDARFRADKPNKSSAKQLIKAAETFKTGIIWTTPLKMPIVQAYTKDSTQKIRTALQQIVLQKKVGGDAVNKRKQLQAFPPNFIHSLDASHMLLSALKCNEMGLDFAAVHDSFWTHACDIPNLNTILRDAFVRMHSEDIVGRLAAEFTARYADNMYRANIHAGAEVAQRITRWRRDNRTTKTATSEGIGRRFGAATTDEIALEAQRQELLNSNDPELKAKGAAMVTPTSIWLEHNDASSLASYRMSLLGETKSTKAPKEDESLAVDEVMDDSETLQAEAVDADAAETTSAEPATTEIGQAPKKVKDFSSTSTIQVWLPLTFPPVPKKGDWDVTRLRESKDGDFVRYNIADGSGDWYGTNVLDSSWVDNAETTRQEFIAMSEAKKFIHEECQMWSYYVPKEQEESEWDLFYVMQVI</sequence>
<evidence type="ECO:0000313" key="23">
    <source>
        <dbReference type="EMBL" id="KAF3003448.1"/>
    </source>
</evidence>
<name>A0A9P4WBU1_CURKU</name>
<comment type="catalytic activity">
    <reaction evidence="16 19">
        <text>RNA(n) + a ribonucleoside 5'-triphosphate = RNA(n+1) + diphosphate</text>
        <dbReference type="Rhea" id="RHEA:21248"/>
        <dbReference type="Rhea" id="RHEA-COMP:14527"/>
        <dbReference type="Rhea" id="RHEA-COMP:17342"/>
        <dbReference type="ChEBI" id="CHEBI:33019"/>
        <dbReference type="ChEBI" id="CHEBI:61557"/>
        <dbReference type="ChEBI" id="CHEBI:140395"/>
        <dbReference type="EC" id="2.7.7.6"/>
    </reaction>
</comment>
<dbReference type="SUPFAM" id="SSF48264">
    <property type="entry name" value="Cytochrome P450"/>
    <property type="match status" value="1"/>
</dbReference>
<evidence type="ECO:0000256" key="10">
    <source>
        <dbReference type="ARBA" id="ARBA00022946"/>
    </source>
</evidence>
<dbReference type="GO" id="GO:0034245">
    <property type="term" value="C:mitochondrial DNA-directed RNA polymerase complex"/>
    <property type="evidence" value="ECO:0007669"/>
    <property type="project" value="TreeGrafter"/>
</dbReference>
<comment type="cofactor">
    <cofactor evidence="18">
        <name>heme</name>
        <dbReference type="ChEBI" id="CHEBI:30413"/>
    </cofactor>
</comment>
<feature type="region of interest" description="Disordered" evidence="20">
    <location>
        <begin position="1247"/>
        <end position="1296"/>
    </location>
</feature>
<dbReference type="GO" id="GO:0001018">
    <property type="term" value="F:mitochondrial promoter sequence-specific DNA binding"/>
    <property type="evidence" value="ECO:0007669"/>
    <property type="project" value="TreeGrafter"/>
</dbReference>
<dbReference type="FunFam" id="1.10.150.20:FF:000041">
    <property type="entry name" value="DNA-directed RNA polymerase"/>
    <property type="match status" value="1"/>
</dbReference>
<evidence type="ECO:0000256" key="4">
    <source>
        <dbReference type="ARBA" id="ARBA00010617"/>
    </source>
</evidence>
<keyword evidence="21" id="KW-1133">Transmembrane helix</keyword>
<feature type="region of interest" description="Disordered" evidence="20">
    <location>
        <begin position="602"/>
        <end position="650"/>
    </location>
</feature>
<feature type="compositionally biased region" description="Basic and acidic residues" evidence="20">
    <location>
        <begin position="624"/>
        <end position="634"/>
    </location>
</feature>
<feature type="region of interest" description="Disordered" evidence="20">
    <location>
        <begin position="2565"/>
        <end position="2585"/>
    </location>
</feature>
<dbReference type="Pfam" id="PF00940">
    <property type="entry name" value="RNA_pol"/>
    <property type="match status" value="1"/>
</dbReference>
<keyword evidence="8 19" id="KW-0548">Nucleotidyltransferase</keyword>
<feature type="compositionally biased region" description="Polar residues" evidence="20">
    <location>
        <begin position="1272"/>
        <end position="1285"/>
    </location>
</feature>
<dbReference type="Gene3D" id="1.10.287.260">
    <property type="match status" value="1"/>
</dbReference>
<dbReference type="Pfam" id="PF00067">
    <property type="entry name" value="p450"/>
    <property type="match status" value="1"/>
</dbReference>
<dbReference type="InterPro" id="IPR002401">
    <property type="entry name" value="Cyt_P450_E_grp-I"/>
</dbReference>
<evidence type="ECO:0000256" key="17">
    <source>
        <dbReference type="ARBA" id="ARBA00060591"/>
    </source>
</evidence>
<organism evidence="23 24">
    <name type="scientific">Curvularia kusanoi</name>
    <name type="common">Cochliobolus kusanoi</name>
    <dbReference type="NCBI Taxonomy" id="90978"/>
    <lineage>
        <taxon>Eukaryota</taxon>
        <taxon>Fungi</taxon>
        <taxon>Dikarya</taxon>
        <taxon>Ascomycota</taxon>
        <taxon>Pezizomycotina</taxon>
        <taxon>Dothideomycetes</taxon>
        <taxon>Pleosporomycetidae</taxon>
        <taxon>Pleosporales</taxon>
        <taxon>Pleosporineae</taxon>
        <taxon>Pleosporaceae</taxon>
        <taxon>Curvularia</taxon>
    </lineage>
</organism>
<evidence type="ECO:0000256" key="20">
    <source>
        <dbReference type="SAM" id="MobiDB-lite"/>
    </source>
</evidence>
<proteinExistence type="inferred from homology"/>
<dbReference type="GO" id="GO:0016705">
    <property type="term" value="F:oxidoreductase activity, acting on paired donors, with incorporation or reduction of molecular oxygen"/>
    <property type="evidence" value="ECO:0007669"/>
    <property type="project" value="InterPro"/>
</dbReference>
<dbReference type="Gene3D" id="1.10.150.20">
    <property type="entry name" value="5' to 3' exonuclease, C-terminal subdomain"/>
    <property type="match status" value="1"/>
</dbReference>
<evidence type="ECO:0000256" key="21">
    <source>
        <dbReference type="SAM" id="Phobius"/>
    </source>
</evidence>
<dbReference type="PRINTS" id="PR00463">
    <property type="entry name" value="EP450I"/>
</dbReference>
<evidence type="ECO:0000256" key="13">
    <source>
        <dbReference type="ARBA" id="ARBA00023033"/>
    </source>
</evidence>
<keyword evidence="21" id="KW-0812">Transmembrane</keyword>
<evidence type="ECO:0000313" key="24">
    <source>
        <dbReference type="Proteomes" id="UP000801428"/>
    </source>
</evidence>
<dbReference type="InterPro" id="IPR046950">
    <property type="entry name" value="DNA-dir_Rpol_C_phage-type"/>
</dbReference>
<feature type="domain" description="DNA-directed RNA polymerase N-terminal" evidence="22">
    <location>
        <begin position="1580"/>
        <end position="1904"/>
    </location>
</feature>
<evidence type="ECO:0000256" key="8">
    <source>
        <dbReference type="ARBA" id="ARBA00022695"/>
    </source>
</evidence>
<dbReference type="GO" id="GO:0006390">
    <property type="term" value="P:mitochondrial transcription"/>
    <property type="evidence" value="ECO:0007669"/>
    <property type="project" value="TreeGrafter"/>
</dbReference>
<evidence type="ECO:0000256" key="18">
    <source>
        <dbReference type="PIRSR" id="PIRSR602401-1"/>
    </source>
</evidence>
<feature type="binding site" description="axial binding residue" evidence="18">
    <location>
        <position position="448"/>
    </location>
    <ligand>
        <name>heme</name>
        <dbReference type="ChEBI" id="CHEBI:30413"/>
    </ligand>
    <ligandPart>
        <name>Fe</name>
        <dbReference type="ChEBI" id="CHEBI:18248"/>
    </ligandPart>
</feature>
<keyword evidence="13" id="KW-0503">Monooxygenase</keyword>
<dbReference type="SMART" id="SM01311">
    <property type="entry name" value="RPOL_N"/>
    <property type="match status" value="1"/>
</dbReference>
<dbReference type="PANTHER" id="PTHR10102:SF0">
    <property type="entry name" value="DNA-DIRECTED RNA POLYMERASE, MITOCHONDRIAL"/>
    <property type="match status" value="1"/>
</dbReference>
<evidence type="ECO:0000256" key="19">
    <source>
        <dbReference type="RuleBase" id="RU003805"/>
    </source>
</evidence>